<dbReference type="SUPFAM" id="SSF82153">
    <property type="entry name" value="FAS1 domain"/>
    <property type="match status" value="5"/>
</dbReference>
<dbReference type="OrthoDB" id="14252at2759"/>
<feature type="domain" description="FAS1" evidence="4">
    <location>
        <begin position="17"/>
        <end position="147"/>
    </location>
</feature>
<keyword evidence="2" id="KW-0812">Transmembrane</keyword>
<dbReference type="AlphaFoldDB" id="A0A9P6XGN8"/>
<evidence type="ECO:0000256" key="2">
    <source>
        <dbReference type="SAM" id="Phobius"/>
    </source>
</evidence>
<evidence type="ECO:0000256" key="3">
    <source>
        <dbReference type="SAM" id="SignalP"/>
    </source>
</evidence>
<dbReference type="Pfam" id="PF02469">
    <property type="entry name" value="Fasciclin"/>
    <property type="match status" value="5"/>
</dbReference>
<feature type="chain" id="PRO_5040390676" description="FAS1 domain-containing protein" evidence="3">
    <location>
        <begin position="17"/>
        <end position="771"/>
    </location>
</feature>
<dbReference type="PROSITE" id="PS50213">
    <property type="entry name" value="FAS1"/>
    <property type="match status" value="3"/>
</dbReference>
<proteinExistence type="predicted"/>
<feature type="domain" description="FAS1" evidence="4">
    <location>
        <begin position="272"/>
        <end position="426"/>
    </location>
</feature>
<dbReference type="Proteomes" id="UP000716291">
    <property type="component" value="Unassembled WGS sequence"/>
</dbReference>
<evidence type="ECO:0000313" key="5">
    <source>
        <dbReference type="EMBL" id="KAG1313533.1"/>
    </source>
</evidence>
<organism evidence="5 6">
    <name type="scientific">Rhizopus oryzae</name>
    <name type="common">Mucormycosis agent</name>
    <name type="synonym">Rhizopus arrhizus var. delemar</name>
    <dbReference type="NCBI Taxonomy" id="64495"/>
    <lineage>
        <taxon>Eukaryota</taxon>
        <taxon>Fungi</taxon>
        <taxon>Fungi incertae sedis</taxon>
        <taxon>Mucoromycota</taxon>
        <taxon>Mucoromycotina</taxon>
        <taxon>Mucoromycetes</taxon>
        <taxon>Mucorales</taxon>
        <taxon>Mucorineae</taxon>
        <taxon>Rhizopodaceae</taxon>
        <taxon>Rhizopus</taxon>
    </lineage>
</organism>
<keyword evidence="2" id="KW-0472">Membrane</keyword>
<keyword evidence="2" id="KW-1133">Transmembrane helix</keyword>
<name>A0A9P6XGN8_RHIOR</name>
<dbReference type="EMBL" id="JAANQT010000185">
    <property type="protein sequence ID" value="KAG1313533.1"/>
    <property type="molecule type" value="Genomic_DNA"/>
</dbReference>
<dbReference type="InterPro" id="IPR036378">
    <property type="entry name" value="FAS1_dom_sf"/>
</dbReference>
<dbReference type="SMART" id="SM00554">
    <property type="entry name" value="FAS1"/>
    <property type="match status" value="5"/>
</dbReference>
<gene>
    <name evidence="5" type="ORF">G6F64_002174</name>
</gene>
<feature type="transmembrane region" description="Helical" evidence="2">
    <location>
        <begin position="714"/>
        <end position="735"/>
    </location>
</feature>
<sequence>MKQLFLFISFTLSCLAYNTIIDIISDQERFSTLVSHLQRTELIPFINNLSRATLFAPDNIAFAKYPHAITRETLLYHILPVNLVTSDMRHGQLVESMYERDGYLESGQRIKLTKKLFTIHYVNDAKMIDNDIFVNKETVIHAINRVLEPPKSLEDLLYSLDRKMYDLIKKSKVPLWMNNKPLTAFISKRYLLDRFKQIEQDYLISHYGLEELQMMLKYTIISEPVYFDNIGRGETNYATESGKVIKIKLDDCNEITVNGLRVLERDIIAANGIGVVHVLEDVPYTNSFVFDTRKYLIGVNATKFVSLIDQYQLTSLIGSNKTILAPLNEMMDEDDIPNNQKVQWLTYHIIQGAYPPENLYDMMLLKTLYNSSMLNNRPQRLVVHVGRSVREEKDLMNSAYSFNHQKVVGKEMSIDGNIIYRISKPLGLPLDIFSTLVVDLNLSTFIAAIYISNAADKIRSAKGITLFVPTNQAFRSLGLLSRYLFHPSGHRDLRKILEYHVALYPLYYQDLIHHDLQPVDTLLTNETRLINSTRQQVRFGSALVEASDLLVSNGVVHMVHTIQIPTTVQISHRRLLRGIDANLMEIVLTRTGLKDQIEGTDWLILAPTDKAFEQLDLESLWNDTARLERLAKLHILPRKQKSLLGEYDTLLASAANKVVLESTGSGTRMVRVLGQPPGMHAHVLDLGHLHRGGMVIEIDAVLLPVDDTRQARSIFAALFWIGLIGLVLTAAYVFFMRAFSERDDYQPILEREQPSEAEQEQEAEAGYLVYQ</sequence>
<feature type="region of interest" description="Disordered" evidence="1">
    <location>
        <begin position="751"/>
        <end position="771"/>
    </location>
</feature>
<evidence type="ECO:0000259" key="4">
    <source>
        <dbReference type="PROSITE" id="PS50213"/>
    </source>
</evidence>
<dbReference type="GO" id="GO:0005615">
    <property type="term" value="C:extracellular space"/>
    <property type="evidence" value="ECO:0007669"/>
    <property type="project" value="TreeGrafter"/>
</dbReference>
<feature type="signal peptide" evidence="3">
    <location>
        <begin position="1"/>
        <end position="16"/>
    </location>
</feature>
<dbReference type="PANTHER" id="PTHR10900">
    <property type="entry name" value="PERIOSTIN-RELATED"/>
    <property type="match status" value="1"/>
</dbReference>
<keyword evidence="6" id="KW-1185">Reference proteome</keyword>
<dbReference type="InterPro" id="IPR000782">
    <property type="entry name" value="FAS1_domain"/>
</dbReference>
<dbReference type="Gene3D" id="2.30.180.10">
    <property type="entry name" value="FAS1 domain"/>
    <property type="match status" value="5"/>
</dbReference>
<evidence type="ECO:0000256" key="1">
    <source>
        <dbReference type="SAM" id="MobiDB-lite"/>
    </source>
</evidence>
<evidence type="ECO:0000313" key="6">
    <source>
        <dbReference type="Proteomes" id="UP000716291"/>
    </source>
</evidence>
<reference evidence="5" key="1">
    <citation type="journal article" date="2020" name="Microb. Genom.">
        <title>Genetic diversity of clinical and environmental Mucorales isolates obtained from an investigation of mucormycosis cases among solid organ transplant recipients.</title>
        <authorList>
            <person name="Nguyen M.H."/>
            <person name="Kaul D."/>
            <person name="Muto C."/>
            <person name="Cheng S.J."/>
            <person name="Richter R.A."/>
            <person name="Bruno V.M."/>
            <person name="Liu G."/>
            <person name="Beyhan S."/>
            <person name="Sundermann A.J."/>
            <person name="Mounaud S."/>
            <person name="Pasculle A.W."/>
            <person name="Nierman W.C."/>
            <person name="Driscoll E."/>
            <person name="Cumbie R."/>
            <person name="Clancy C.J."/>
            <person name="Dupont C.L."/>
        </authorList>
    </citation>
    <scope>NUCLEOTIDE SEQUENCE</scope>
    <source>
        <strain evidence="5">GL11</strain>
    </source>
</reference>
<feature type="domain" description="FAS1" evidence="4">
    <location>
        <begin position="429"/>
        <end position="563"/>
    </location>
</feature>
<comment type="caution">
    <text evidence="5">The sequence shown here is derived from an EMBL/GenBank/DDBJ whole genome shotgun (WGS) entry which is preliminary data.</text>
</comment>
<accession>A0A9P6XGN8</accession>
<protein>
    <recommendedName>
        <fullName evidence="4">FAS1 domain-containing protein</fullName>
    </recommendedName>
</protein>
<dbReference type="InterPro" id="IPR050904">
    <property type="entry name" value="Adhesion/Biosynth-related"/>
</dbReference>
<dbReference type="PANTHER" id="PTHR10900:SF125">
    <property type="entry name" value="FAS1 DOMAIN-CONTAINING PROTEIN YLR001C"/>
    <property type="match status" value="1"/>
</dbReference>
<keyword evidence="3" id="KW-0732">Signal</keyword>